<evidence type="ECO:0000313" key="1">
    <source>
        <dbReference type="EMBL" id="KAF6737766.1"/>
    </source>
</evidence>
<organism evidence="1 2">
    <name type="scientific">Oryzias melastigma</name>
    <name type="common">Marine medaka</name>
    <dbReference type="NCBI Taxonomy" id="30732"/>
    <lineage>
        <taxon>Eukaryota</taxon>
        <taxon>Metazoa</taxon>
        <taxon>Chordata</taxon>
        <taxon>Craniata</taxon>
        <taxon>Vertebrata</taxon>
        <taxon>Euteleostomi</taxon>
        <taxon>Actinopterygii</taxon>
        <taxon>Neopterygii</taxon>
        <taxon>Teleostei</taxon>
        <taxon>Neoteleostei</taxon>
        <taxon>Acanthomorphata</taxon>
        <taxon>Ovalentaria</taxon>
        <taxon>Atherinomorphae</taxon>
        <taxon>Beloniformes</taxon>
        <taxon>Adrianichthyidae</taxon>
        <taxon>Oryziinae</taxon>
        <taxon>Oryzias</taxon>
    </lineage>
</organism>
<evidence type="ECO:0000313" key="2">
    <source>
        <dbReference type="Proteomes" id="UP000646548"/>
    </source>
</evidence>
<dbReference type="Proteomes" id="UP000646548">
    <property type="component" value="Unassembled WGS sequence"/>
</dbReference>
<accession>A0A834FPL7</accession>
<dbReference type="AlphaFoldDB" id="A0A834FPL7"/>
<sequence length="119" mass="13381">MEEKKKQWMAQLSPLEKVKKKLQSIWLAVQSPQVKGERKGRFCAFRTSGAQKDTHTQPHNHELTRARTHRYLLDGGSDLSLCSANQTTVLSLRRASQRRGAIVETPAGSTGGSFKLYKD</sequence>
<name>A0A834FPL7_ORYME</name>
<dbReference type="EMBL" id="WKFB01000044">
    <property type="protein sequence ID" value="KAF6737766.1"/>
    <property type="molecule type" value="Genomic_DNA"/>
</dbReference>
<protein>
    <submittedName>
        <fullName evidence="1">Uncharacterized protein</fullName>
    </submittedName>
</protein>
<comment type="caution">
    <text evidence="1">The sequence shown here is derived from an EMBL/GenBank/DDBJ whole genome shotgun (WGS) entry which is preliminary data.</text>
</comment>
<gene>
    <name evidence="1" type="ORF">FQA47_023498</name>
</gene>
<reference evidence="1" key="1">
    <citation type="journal article" name="BMC Genomics">
        <title>Long-read sequencing and de novo genome assembly of marine medaka (Oryzias melastigma).</title>
        <authorList>
            <person name="Liang P."/>
            <person name="Saqib H.S.A."/>
            <person name="Ni X."/>
            <person name="Shen Y."/>
        </authorList>
    </citation>
    <scope>NUCLEOTIDE SEQUENCE</scope>
    <source>
        <strain evidence="1">Bigg-433</strain>
    </source>
</reference>
<proteinExistence type="predicted"/>